<feature type="chain" id="PRO_5028855893" description="DUF1795 domain-containing protein" evidence="1">
    <location>
        <begin position="30"/>
        <end position="190"/>
    </location>
</feature>
<keyword evidence="1" id="KW-0732">Signal</keyword>
<protein>
    <recommendedName>
        <fullName evidence="4">DUF1795 domain-containing protein</fullName>
    </recommendedName>
</protein>
<sequence>MQKNTVFERLSSLAAAMTAVLLLSACSPAYNWRNVPVEKAHLTVSLPCKPDQGERSVDMGPGKVDIGMIGCEAHGRLFALSYMEIKDPAKIAPTLALWHDAVRSQLQLPPVVPGTAPSEQPFVRKGALNLPQSVRMKEEGRAPDGRKLQVDAVWFARINGPVIQLVHAVVHADKRNDALADSFLESITLQ</sequence>
<evidence type="ECO:0008006" key="4">
    <source>
        <dbReference type="Google" id="ProtNLM"/>
    </source>
</evidence>
<gene>
    <name evidence="2" type="ORF">H9K76_00915</name>
</gene>
<organism evidence="2 3">
    <name type="scientific">Diaphorobacter ruginosibacter</name>
    <dbReference type="NCBI Taxonomy" id="1715720"/>
    <lineage>
        <taxon>Bacteria</taxon>
        <taxon>Pseudomonadati</taxon>
        <taxon>Pseudomonadota</taxon>
        <taxon>Betaproteobacteria</taxon>
        <taxon>Burkholderiales</taxon>
        <taxon>Comamonadaceae</taxon>
        <taxon>Diaphorobacter</taxon>
    </lineage>
</organism>
<accession>A0A7G9RPH3</accession>
<keyword evidence="3" id="KW-1185">Reference proteome</keyword>
<dbReference type="RefSeq" id="WP_187597747.1">
    <property type="nucleotide sequence ID" value="NZ_CP060714.1"/>
</dbReference>
<dbReference type="AlphaFoldDB" id="A0A7G9RPH3"/>
<evidence type="ECO:0000313" key="3">
    <source>
        <dbReference type="Proteomes" id="UP000515811"/>
    </source>
</evidence>
<dbReference type="EMBL" id="CP060714">
    <property type="protein sequence ID" value="QNN57498.1"/>
    <property type="molecule type" value="Genomic_DNA"/>
</dbReference>
<dbReference type="Proteomes" id="UP000515811">
    <property type="component" value="Chromosome"/>
</dbReference>
<evidence type="ECO:0000256" key="1">
    <source>
        <dbReference type="SAM" id="SignalP"/>
    </source>
</evidence>
<proteinExistence type="predicted"/>
<name>A0A7G9RPH3_9BURK</name>
<reference evidence="2 3" key="1">
    <citation type="submission" date="2020-08" db="EMBL/GenBank/DDBJ databases">
        <title>Genome sequence of Diaphorobacter ruginosibacter DSM 27467T.</title>
        <authorList>
            <person name="Hyun D.-W."/>
            <person name="Bae J.-W."/>
        </authorList>
    </citation>
    <scope>NUCLEOTIDE SEQUENCE [LARGE SCALE GENOMIC DNA]</scope>
    <source>
        <strain evidence="2 3">DSM 27467</strain>
    </source>
</reference>
<feature type="signal peptide" evidence="1">
    <location>
        <begin position="1"/>
        <end position="29"/>
    </location>
</feature>
<dbReference type="PROSITE" id="PS51257">
    <property type="entry name" value="PROKAR_LIPOPROTEIN"/>
    <property type="match status" value="1"/>
</dbReference>
<dbReference type="KEGG" id="drg:H9K76_00915"/>
<evidence type="ECO:0000313" key="2">
    <source>
        <dbReference type="EMBL" id="QNN57498.1"/>
    </source>
</evidence>